<keyword evidence="4" id="KW-1185">Reference proteome</keyword>
<dbReference type="Proteomes" id="UP000002051">
    <property type="component" value="Chromosome 2"/>
</dbReference>
<sequence>MDKSNNSSHSTFKSKPKKSRTKVYAAKMVKPNINNQMKMVETVESIVQNPVLKNIDDVLEKIQSSKESVILGKTTTSDEGMKKGCGRSKLYETCAVNHWKPPVFECFKEEGPCHCIIVSNLIRSPRLKSKFSTK</sequence>
<gene>
    <name evidence="2" type="ordered locus">MTR_2g104810</name>
</gene>
<feature type="compositionally biased region" description="Polar residues" evidence="1">
    <location>
        <begin position="1"/>
        <end position="11"/>
    </location>
</feature>
<evidence type="ECO:0000313" key="4">
    <source>
        <dbReference type="Proteomes" id="UP000002051"/>
    </source>
</evidence>
<evidence type="ECO:0000313" key="3">
    <source>
        <dbReference type="EnsemblPlants" id="KEH39622"/>
    </source>
</evidence>
<evidence type="ECO:0000256" key="1">
    <source>
        <dbReference type="SAM" id="MobiDB-lite"/>
    </source>
</evidence>
<name>A0A072VCU1_MEDTR</name>
<feature type="region of interest" description="Disordered" evidence="1">
    <location>
        <begin position="1"/>
        <end position="20"/>
    </location>
</feature>
<evidence type="ECO:0000313" key="2">
    <source>
        <dbReference type="EMBL" id="KEH39622.1"/>
    </source>
</evidence>
<organism evidence="2 4">
    <name type="scientific">Medicago truncatula</name>
    <name type="common">Barrel medic</name>
    <name type="synonym">Medicago tribuloides</name>
    <dbReference type="NCBI Taxonomy" id="3880"/>
    <lineage>
        <taxon>Eukaryota</taxon>
        <taxon>Viridiplantae</taxon>
        <taxon>Streptophyta</taxon>
        <taxon>Embryophyta</taxon>
        <taxon>Tracheophyta</taxon>
        <taxon>Spermatophyta</taxon>
        <taxon>Magnoliopsida</taxon>
        <taxon>eudicotyledons</taxon>
        <taxon>Gunneridae</taxon>
        <taxon>Pentapetalae</taxon>
        <taxon>rosids</taxon>
        <taxon>fabids</taxon>
        <taxon>Fabales</taxon>
        <taxon>Fabaceae</taxon>
        <taxon>Papilionoideae</taxon>
        <taxon>50 kb inversion clade</taxon>
        <taxon>NPAAA clade</taxon>
        <taxon>Hologalegina</taxon>
        <taxon>IRL clade</taxon>
        <taxon>Trifolieae</taxon>
        <taxon>Medicago</taxon>
    </lineage>
</organism>
<dbReference type="HOGENOM" id="CLU_1899286_0_0_1"/>
<reference evidence="2 4" key="2">
    <citation type="journal article" date="2014" name="BMC Genomics">
        <title>An improved genome release (version Mt4.0) for the model legume Medicago truncatula.</title>
        <authorList>
            <person name="Tang H."/>
            <person name="Krishnakumar V."/>
            <person name="Bidwell S."/>
            <person name="Rosen B."/>
            <person name="Chan A."/>
            <person name="Zhou S."/>
            <person name="Gentzbittel L."/>
            <person name="Childs K.L."/>
            <person name="Yandell M."/>
            <person name="Gundlach H."/>
            <person name="Mayer K.F."/>
            <person name="Schwartz D.C."/>
            <person name="Town C.D."/>
        </authorList>
    </citation>
    <scope>GENOME REANNOTATION</scope>
    <source>
        <strain evidence="2">A17</strain>
        <strain evidence="3 4">cv. Jemalong A17</strain>
    </source>
</reference>
<accession>A0A072VCU1</accession>
<protein>
    <submittedName>
        <fullName evidence="2">Double-stranded RNA-binding domain (DsRBD) containing protein, putative</fullName>
    </submittedName>
</protein>
<proteinExistence type="predicted"/>
<reference evidence="2 4" key="1">
    <citation type="journal article" date="2011" name="Nature">
        <title>The Medicago genome provides insight into the evolution of rhizobial symbioses.</title>
        <authorList>
            <person name="Young N.D."/>
            <person name="Debelle F."/>
            <person name="Oldroyd G.E."/>
            <person name="Geurts R."/>
            <person name="Cannon S.B."/>
            <person name="Udvardi M.K."/>
            <person name="Benedito V.A."/>
            <person name="Mayer K.F."/>
            <person name="Gouzy J."/>
            <person name="Schoof H."/>
            <person name="Van de Peer Y."/>
            <person name="Proost S."/>
            <person name="Cook D.R."/>
            <person name="Meyers B.C."/>
            <person name="Spannagl M."/>
            <person name="Cheung F."/>
            <person name="De Mita S."/>
            <person name="Krishnakumar V."/>
            <person name="Gundlach H."/>
            <person name="Zhou S."/>
            <person name="Mudge J."/>
            <person name="Bharti A.K."/>
            <person name="Murray J.D."/>
            <person name="Naoumkina M.A."/>
            <person name="Rosen B."/>
            <person name="Silverstein K.A."/>
            <person name="Tang H."/>
            <person name="Rombauts S."/>
            <person name="Zhao P.X."/>
            <person name="Zhou P."/>
            <person name="Barbe V."/>
            <person name="Bardou P."/>
            <person name="Bechner M."/>
            <person name="Bellec A."/>
            <person name="Berger A."/>
            <person name="Berges H."/>
            <person name="Bidwell S."/>
            <person name="Bisseling T."/>
            <person name="Choisne N."/>
            <person name="Couloux A."/>
            <person name="Denny R."/>
            <person name="Deshpande S."/>
            <person name="Dai X."/>
            <person name="Doyle J.J."/>
            <person name="Dudez A.M."/>
            <person name="Farmer A.D."/>
            <person name="Fouteau S."/>
            <person name="Franken C."/>
            <person name="Gibelin C."/>
            <person name="Gish J."/>
            <person name="Goldstein S."/>
            <person name="Gonzalez A.J."/>
            <person name="Green P.J."/>
            <person name="Hallab A."/>
            <person name="Hartog M."/>
            <person name="Hua A."/>
            <person name="Humphray S.J."/>
            <person name="Jeong D.H."/>
            <person name="Jing Y."/>
            <person name="Jocker A."/>
            <person name="Kenton S.M."/>
            <person name="Kim D.J."/>
            <person name="Klee K."/>
            <person name="Lai H."/>
            <person name="Lang C."/>
            <person name="Lin S."/>
            <person name="Macmil S.L."/>
            <person name="Magdelenat G."/>
            <person name="Matthews L."/>
            <person name="McCorrison J."/>
            <person name="Monaghan E.L."/>
            <person name="Mun J.H."/>
            <person name="Najar F.Z."/>
            <person name="Nicholson C."/>
            <person name="Noirot C."/>
            <person name="O'Bleness M."/>
            <person name="Paule C.R."/>
            <person name="Poulain J."/>
            <person name="Prion F."/>
            <person name="Qin B."/>
            <person name="Qu C."/>
            <person name="Retzel E.F."/>
            <person name="Riddle C."/>
            <person name="Sallet E."/>
            <person name="Samain S."/>
            <person name="Samson N."/>
            <person name="Sanders I."/>
            <person name="Saurat O."/>
            <person name="Scarpelli C."/>
            <person name="Schiex T."/>
            <person name="Segurens B."/>
            <person name="Severin A.J."/>
            <person name="Sherrier D.J."/>
            <person name="Shi R."/>
            <person name="Sims S."/>
            <person name="Singer S.R."/>
            <person name="Sinharoy S."/>
            <person name="Sterck L."/>
            <person name="Viollet A."/>
            <person name="Wang B.B."/>
            <person name="Wang K."/>
            <person name="Wang M."/>
            <person name="Wang X."/>
            <person name="Warfsmann J."/>
            <person name="Weissenbach J."/>
            <person name="White D.D."/>
            <person name="White J.D."/>
            <person name="Wiley G.B."/>
            <person name="Wincker P."/>
            <person name="Xing Y."/>
            <person name="Yang L."/>
            <person name="Yao Z."/>
            <person name="Ying F."/>
            <person name="Zhai J."/>
            <person name="Zhou L."/>
            <person name="Zuber A."/>
            <person name="Denarie J."/>
            <person name="Dixon R.A."/>
            <person name="May G.D."/>
            <person name="Schwartz D.C."/>
            <person name="Rogers J."/>
            <person name="Quetier F."/>
            <person name="Town C.D."/>
            <person name="Roe B.A."/>
        </authorList>
    </citation>
    <scope>NUCLEOTIDE SEQUENCE [LARGE SCALE GENOMIC DNA]</scope>
    <source>
        <strain evidence="2">A17</strain>
        <strain evidence="3 4">cv. Jemalong A17</strain>
    </source>
</reference>
<dbReference type="Gene3D" id="3.30.160.20">
    <property type="match status" value="1"/>
</dbReference>
<dbReference type="EnsemblPlants" id="KEH39622">
    <property type="protein sequence ID" value="KEH39622"/>
    <property type="gene ID" value="MTR_2g104810"/>
</dbReference>
<dbReference type="AlphaFoldDB" id="A0A072VCU1"/>
<reference evidence="3" key="3">
    <citation type="submission" date="2015-04" db="UniProtKB">
        <authorList>
            <consortium name="EnsemblPlants"/>
        </authorList>
    </citation>
    <scope>IDENTIFICATION</scope>
    <source>
        <strain evidence="3">cv. Jemalong A17</strain>
    </source>
</reference>
<dbReference type="EMBL" id="CM001218">
    <property type="protein sequence ID" value="KEH39622.1"/>
    <property type="molecule type" value="Genomic_DNA"/>
</dbReference>